<dbReference type="GO" id="GO:0000009">
    <property type="term" value="F:alpha-1,6-mannosyltransferase activity"/>
    <property type="evidence" value="ECO:0007669"/>
    <property type="project" value="InterPro"/>
</dbReference>
<evidence type="ECO:0000256" key="6">
    <source>
        <dbReference type="ARBA" id="ARBA00022692"/>
    </source>
</evidence>
<dbReference type="GO" id="GO:0016020">
    <property type="term" value="C:membrane"/>
    <property type="evidence" value="ECO:0007669"/>
    <property type="project" value="GOC"/>
</dbReference>
<keyword evidence="8 10" id="KW-1133">Transmembrane helix</keyword>
<feature type="transmembrane region" description="Helical" evidence="10">
    <location>
        <begin position="364"/>
        <end position="385"/>
    </location>
</feature>
<evidence type="ECO:0000313" key="12">
    <source>
        <dbReference type="Proteomes" id="UP000004508"/>
    </source>
</evidence>
<dbReference type="PANTHER" id="PTHR12468">
    <property type="entry name" value="GPI MANNOSYLTRANSFERASE 2"/>
    <property type="match status" value="1"/>
</dbReference>
<dbReference type="InterPro" id="IPR007315">
    <property type="entry name" value="PIG-V/Gpi18"/>
</dbReference>
<feature type="transmembrane region" description="Helical" evidence="10">
    <location>
        <begin position="12"/>
        <end position="31"/>
    </location>
</feature>
<dbReference type="Pfam" id="PF04188">
    <property type="entry name" value="Mannosyl_trans2"/>
    <property type="match status" value="1"/>
</dbReference>
<dbReference type="eggNOG" id="COG5542">
    <property type="taxonomic scope" value="Bacteria"/>
</dbReference>
<dbReference type="InParanoid" id="D6TF03"/>
<dbReference type="RefSeq" id="WP_007907740.1">
    <property type="nucleotide sequence ID" value="NZ_ADVG01000001.1"/>
</dbReference>
<proteinExistence type="predicted"/>
<dbReference type="AlphaFoldDB" id="D6TF03"/>
<keyword evidence="7" id="KW-0256">Endoplasmic reticulum</keyword>
<feature type="transmembrane region" description="Helical" evidence="10">
    <location>
        <begin position="315"/>
        <end position="332"/>
    </location>
</feature>
<dbReference type="GO" id="GO:0004376">
    <property type="term" value="F:GPI mannosyltransferase activity"/>
    <property type="evidence" value="ECO:0007669"/>
    <property type="project" value="InterPro"/>
</dbReference>
<keyword evidence="9 10" id="KW-0472">Membrane</keyword>
<evidence type="ECO:0000256" key="2">
    <source>
        <dbReference type="ARBA" id="ARBA00004687"/>
    </source>
</evidence>
<feature type="transmembrane region" description="Helical" evidence="10">
    <location>
        <begin position="99"/>
        <end position="125"/>
    </location>
</feature>
<dbReference type="GO" id="GO:0031501">
    <property type="term" value="C:mannosyltransferase complex"/>
    <property type="evidence" value="ECO:0007669"/>
    <property type="project" value="TreeGrafter"/>
</dbReference>
<keyword evidence="4" id="KW-0328">Glycosyltransferase</keyword>
<comment type="subcellular location">
    <subcellularLocation>
        <location evidence="1">Endoplasmic reticulum membrane</location>
        <topology evidence="1">Multi-pass membrane protein</topology>
    </subcellularLocation>
</comment>
<accession>D6TF03</accession>
<feature type="transmembrane region" description="Helical" evidence="10">
    <location>
        <begin position="137"/>
        <end position="170"/>
    </location>
</feature>
<evidence type="ECO:0000256" key="1">
    <source>
        <dbReference type="ARBA" id="ARBA00004477"/>
    </source>
</evidence>
<dbReference type="Proteomes" id="UP000004508">
    <property type="component" value="Unassembled WGS sequence"/>
</dbReference>
<dbReference type="STRING" id="485913.Krac_12023"/>
<sequence length="387" mass="45373">MLSVRKRAWQEAAWPFALSRLLAIILTYLGTTRFPLPGEWKWHGCSISVHDCLFSWMRYDVLAYVEIAMHGYSITRDTAFFPLWPLLIHSVGMLFGGSLLVYFLTGMVLSNLFFFLALIVFYKLLEQEFEASIARNALWYLTFTPFAIFFVAAYTEPLFLLLCLLCFYFWLRGGKYDWWLAGLCGMLASMTRSAGIFLALPYIIVYVRRYVFPLPLKLERWREKVGALLPIVLIPFGLSCYMLYLWYAKGDPLLFSKQEATWGRDFAFPWQPIWFGIKQIFDPTLRARFNPMDLAFVLLPLLTLALGWRRLPLHYMLFALVMAFFPLCYPQFNTLASFPRYLVVIFPVTMIHAVWSKYPRFDKAYLALMLPLWGLNVMLFVNHYWVA</sequence>
<dbReference type="EMBL" id="ADVG01000001">
    <property type="protein sequence ID" value="EFH90403.1"/>
    <property type="molecule type" value="Genomic_DNA"/>
</dbReference>
<evidence type="ECO:0008006" key="13">
    <source>
        <dbReference type="Google" id="ProtNLM"/>
    </source>
</evidence>
<gene>
    <name evidence="11" type="ORF">Krac_12023</name>
</gene>
<reference evidence="11 12" key="1">
    <citation type="journal article" date="2011" name="Stand. Genomic Sci.">
        <title>Non-contiguous finished genome sequence and contextual data of the filamentous soil bacterium Ktedonobacter racemifer type strain (SOSP1-21).</title>
        <authorList>
            <person name="Chang Y.J."/>
            <person name="Land M."/>
            <person name="Hauser L."/>
            <person name="Chertkov O."/>
            <person name="Del Rio T.G."/>
            <person name="Nolan M."/>
            <person name="Copeland A."/>
            <person name="Tice H."/>
            <person name="Cheng J.F."/>
            <person name="Lucas S."/>
            <person name="Han C."/>
            <person name="Goodwin L."/>
            <person name="Pitluck S."/>
            <person name="Ivanova N."/>
            <person name="Ovchinikova G."/>
            <person name="Pati A."/>
            <person name="Chen A."/>
            <person name="Palaniappan K."/>
            <person name="Mavromatis K."/>
            <person name="Liolios K."/>
            <person name="Brettin T."/>
            <person name="Fiebig A."/>
            <person name="Rohde M."/>
            <person name="Abt B."/>
            <person name="Goker M."/>
            <person name="Detter J.C."/>
            <person name="Woyke T."/>
            <person name="Bristow J."/>
            <person name="Eisen J.A."/>
            <person name="Markowitz V."/>
            <person name="Hugenholtz P."/>
            <person name="Kyrpides N.C."/>
            <person name="Klenk H.P."/>
            <person name="Lapidus A."/>
        </authorList>
    </citation>
    <scope>NUCLEOTIDE SEQUENCE [LARGE SCALE GENOMIC DNA]</scope>
    <source>
        <strain evidence="12">DSM 44963</strain>
    </source>
</reference>
<dbReference type="PANTHER" id="PTHR12468:SF2">
    <property type="entry name" value="GPI MANNOSYLTRANSFERASE 2"/>
    <property type="match status" value="1"/>
</dbReference>
<feature type="transmembrane region" description="Helical" evidence="10">
    <location>
        <begin position="338"/>
        <end position="355"/>
    </location>
</feature>
<evidence type="ECO:0000256" key="3">
    <source>
        <dbReference type="ARBA" id="ARBA00022502"/>
    </source>
</evidence>
<keyword evidence="12" id="KW-1185">Reference proteome</keyword>
<evidence type="ECO:0000256" key="4">
    <source>
        <dbReference type="ARBA" id="ARBA00022676"/>
    </source>
</evidence>
<keyword evidence="5" id="KW-0808">Transferase</keyword>
<dbReference type="UniPathway" id="UPA00196"/>
<keyword evidence="6 10" id="KW-0812">Transmembrane</keyword>
<protein>
    <recommendedName>
        <fullName evidence="13">Glycosyltransferase RgtA/B/C/D-like domain-containing protein</fullName>
    </recommendedName>
</protein>
<evidence type="ECO:0000256" key="7">
    <source>
        <dbReference type="ARBA" id="ARBA00022824"/>
    </source>
</evidence>
<feature type="transmembrane region" description="Helical" evidence="10">
    <location>
        <begin position="176"/>
        <end position="204"/>
    </location>
</feature>
<organism evidence="11 12">
    <name type="scientific">Ktedonobacter racemifer DSM 44963</name>
    <dbReference type="NCBI Taxonomy" id="485913"/>
    <lineage>
        <taxon>Bacteria</taxon>
        <taxon>Bacillati</taxon>
        <taxon>Chloroflexota</taxon>
        <taxon>Ktedonobacteria</taxon>
        <taxon>Ktedonobacterales</taxon>
        <taxon>Ktedonobacteraceae</taxon>
        <taxon>Ktedonobacter</taxon>
    </lineage>
</organism>
<evidence type="ECO:0000256" key="8">
    <source>
        <dbReference type="ARBA" id="ARBA00022989"/>
    </source>
</evidence>
<keyword evidence="3" id="KW-0337">GPI-anchor biosynthesis</keyword>
<evidence type="ECO:0000256" key="9">
    <source>
        <dbReference type="ARBA" id="ARBA00023136"/>
    </source>
</evidence>
<comment type="caution">
    <text evidence="11">The sequence shown here is derived from an EMBL/GenBank/DDBJ whole genome shotgun (WGS) entry which is preliminary data.</text>
</comment>
<feature type="transmembrane region" description="Helical" evidence="10">
    <location>
        <begin position="225"/>
        <end position="247"/>
    </location>
</feature>
<comment type="pathway">
    <text evidence="2">Glycolipid biosynthesis; glycosylphosphatidylinositol-anchor biosynthesis.</text>
</comment>
<dbReference type="GO" id="GO:0006506">
    <property type="term" value="P:GPI anchor biosynthetic process"/>
    <property type="evidence" value="ECO:0007669"/>
    <property type="project" value="UniProtKB-UniPathway"/>
</dbReference>
<name>D6TF03_KTERA</name>
<evidence type="ECO:0000256" key="10">
    <source>
        <dbReference type="SAM" id="Phobius"/>
    </source>
</evidence>
<evidence type="ECO:0000313" key="11">
    <source>
        <dbReference type="EMBL" id="EFH90403.1"/>
    </source>
</evidence>
<evidence type="ECO:0000256" key="5">
    <source>
        <dbReference type="ARBA" id="ARBA00022679"/>
    </source>
</evidence>